<dbReference type="EMBL" id="FPBF01000008">
    <property type="protein sequence ID" value="SFU16349.1"/>
    <property type="molecule type" value="Genomic_DNA"/>
</dbReference>
<dbReference type="STRING" id="305507.SAMN04489724_4542"/>
<organism evidence="1 2">
    <name type="scientific">Algoriphagus locisalis</name>
    <dbReference type="NCBI Taxonomy" id="305507"/>
    <lineage>
        <taxon>Bacteria</taxon>
        <taxon>Pseudomonadati</taxon>
        <taxon>Bacteroidota</taxon>
        <taxon>Cytophagia</taxon>
        <taxon>Cytophagales</taxon>
        <taxon>Cyclobacteriaceae</taxon>
        <taxon>Algoriphagus</taxon>
    </lineage>
</organism>
<gene>
    <name evidence="1" type="ORF">SAMN04489724_4542</name>
</gene>
<evidence type="ECO:0000313" key="2">
    <source>
        <dbReference type="Proteomes" id="UP000199673"/>
    </source>
</evidence>
<keyword evidence="2" id="KW-1185">Reference proteome</keyword>
<dbReference type="Proteomes" id="UP000199673">
    <property type="component" value="Unassembled WGS sequence"/>
</dbReference>
<sequence>MPKDATIQTMAWTLSYLVKRYLHQARKAFTNRTHLENLHLCR</sequence>
<dbReference type="AlphaFoldDB" id="A0A1I7DXE8"/>
<name>A0A1I7DXE8_9BACT</name>
<reference evidence="2" key="1">
    <citation type="submission" date="2016-10" db="EMBL/GenBank/DDBJ databases">
        <authorList>
            <person name="Varghese N."/>
            <person name="Submissions S."/>
        </authorList>
    </citation>
    <scope>NUCLEOTIDE SEQUENCE [LARGE SCALE GENOMIC DNA]</scope>
    <source>
        <strain evidence="2">DSM 23445</strain>
    </source>
</reference>
<evidence type="ECO:0000313" key="1">
    <source>
        <dbReference type="EMBL" id="SFU16349.1"/>
    </source>
</evidence>
<accession>A0A1I7DXE8</accession>
<protein>
    <submittedName>
        <fullName evidence="1">Uncharacterized protein</fullName>
    </submittedName>
</protein>
<proteinExistence type="predicted"/>